<dbReference type="PROSITE" id="PS50088">
    <property type="entry name" value="ANK_REPEAT"/>
    <property type="match status" value="3"/>
</dbReference>
<gene>
    <name evidence="4" type="ORF">Q8A67_010399</name>
</gene>
<evidence type="ECO:0000313" key="5">
    <source>
        <dbReference type="Proteomes" id="UP001187343"/>
    </source>
</evidence>
<accession>A0AA88TQE7</accession>
<proteinExistence type="predicted"/>
<reference evidence="4" key="1">
    <citation type="submission" date="2023-08" db="EMBL/GenBank/DDBJ databases">
        <title>Chromosome-level Genome Assembly of mud carp (Cirrhinus molitorella).</title>
        <authorList>
            <person name="Liu H."/>
        </authorList>
    </citation>
    <scope>NUCLEOTIDE SEQUENCE</scope>
    <source>
        <strain evidence="4">Prfri</strain>
        <tissue evidence="4">Muscle</tissue>
    </source>
</reference>
<dbReference type="PANTHER" id="PTHR24171">
    <property type="entry name" value="ANKYRIN REPEAT DOMAIN-CONTAINING PROTEIN 39-RELATED"/>
    <property type="match status" value="1"/>
</dbReference>
<dbReference type="Pfam" id="PF00023">
    <property type="entry name" value="Ank"/>
    <property type="match status" value="1"/>
</dbReference>
<dbReference type="GO" id="GO:0004842">
    <property type="term" value="F:ubiquitin-protein transferase activity"/>
    <property type="evidence" value="ECO:0007669"/>
    <property type="project" value="TreeGrafter"/>
</dbReference>
<dbReference type="GO" id="GO:0085020">
    <property type="term" value="P:protein K6-linked ubiquitination"/>
    <property type="evidence" value="ECO:0007669"/>
    <property type="project" value="TreeGrafter"/>
</dbReference>
<dbReference type="Pfam" id="PF12796">
    <property type="entry name" value="Ank_2"/>
    <property type="match status" value="1"/>
</dbReference>
<dbReference type="InterPro" id="IPR036770">
    <property type="entry name" value="Ankyrin_rpt-contain_sf"/>
</dbReference>
<name>A0AA88TQE7_9TELE</name>
<feature type="repeat" description="ANK" evidence="3">
    <location>
        <begin position="152"/>
        <end position="184"/>
    </location>
</feature>
<dbReference type="InterPro" id="IPR002110">
    <property type="entry name" value="Ankyrin_rpt"/>
</dbReference>
<dbReference type="AlphaFoldDB" id="A0AA88TQE7"/>
<keyword evidence="1" id="KW-0677">Repeat</keyword>
<dbReference type="PANTHER" id="PTHR24171:SF9">
    <property type="entry name" value="ANKYRIN REPEAT DOMAIN-CONTAINING PROTEIN 39"/>
    <property type="match status" value="1"/>
</dbReference>
<keyword evidence="2 3" id="KW-0040">ANK repeat</keyword>
<keyword evidence="5" id="KW-1185">Reference proteome</keyword>
<dbReference type="GO" id="GO:0070531">
    <property type="term" value="C:BRCA1-A complex"/>
    <property type="evidence" value="ECO:0007669"/>
    <property type="project" value="TreeGrafter"/>
</dbReference>
<evidence type="ECO:0000256" key="3">
    <source>
        <dbReference type="PROSITE-ProRule" id="PRU00023"/>
    </source>
</evidence>
<comment type="caution">
    <text evidence="4">The sequence shown here is derived from an EMBL/GenBank/DDBJ whole genome shotgun (WGS) entry which is preliminary data.</text>
</comment>
<evidence type="ECO:0000256" key="2">
    <source>
        <dbReference type="ARBA" id="ARBA00023043"/>
    </source>
</evidence>
<evidence type="ECO:0008006" key="6">
    <source>
        <dbReference type="Google" id="ProtNLM"/>
    </source>
</evidence>
<dbReference type="Proteomes" id="UP001187343">
    <property type="component" value="Unassembled WGS sequence"/>
</dbReference>
<organism evidence="4 5">
    <name type="scientific">Cirrhinus molitorella</name>
    <name type="common">mud carp</name>
    <dbReference type="NCBI Taxonomy" id="172907"/>
    <lineage>
        <taxon>Eukaryota</taxon>
        <taxon>Metazoa</taxon>
        <taxon>Chordata</taxon>
        <taxon>Craniata</taxon>
        <taxon>Vertebrata</taxon>
        <taxon>Euteleostomi</taxon>
        <taxon>Actinopterygii</taxon>
        <taxon>Neopterygii</taxon>
        <taxon>Teleostei</taxon>
        <taxon>Ostariophysi</taxon>
        <taxon>Cypriniformes</taxon>
        <taxon>Cyprinidae</taxon>
        <taxon>Labeoninae</taxon>
        <taxon>Labeonini</taxon>
        <taxon>Cirrhinus</taxon>
    </lineage>
</organism>
<dbReference type="SUPFAM" id="SSF48403">
    <property type="entry name" value="Ankyrin repeat"/>
    <property type="match status" value="1"/>
</dbReference>
<dbReference type="PROSITE" id="PS50297">
    <property type="entry name" value="ANK_REP_REGION"/>
    <property type="match status" value="2"/>
</dbReference>
<sequence length="273" mass="30219">MHGEAPRRHKVDVCKETVDQHEIGESRGDVFDTGVTSDVTLGRGRDVHVMGVVSDVTHGCGRGWMSTAGCSEPYLEKLHVFTAAFSQLFPSRMDSHGNQCTCSAHRSTPSVYQTLEEMEFERGIWSAAMDGDVDRVRAFINKGIDSNIRDQANYTALHYASRAGQLSVCELLLDFGACVNVQTRGGATPLHRAAYCGHQSVLKLLLDRGADPCLTDDDGSTALHKAAEQKHFAVCELLVNRFPSLRVLKNQRSHTPFDLCPESDKVWEFLRPQ</sequence>
<feature type="repeat" description="ANK" evidence="3">
    <location>
        <begin position="218"/>
        <end position="250"/>
    </location>
</feature>
<evidence type="ECO:0000313" key="4">
    <source>
        <dbReference type="EMBL" id="KAK2898981.1"/>
    </source>
</evidence>
<dbReference type="Gene3D" id="1.25.40.20">
    <property type="entry name" value="Ankyrin repeat-containing domain"/>
    <property type="match status" value="1"/>
</dbReference>
<dbReference type="EMBL" id="JAUYZG010000009">
    <property type="protein sequence ID" value="KAK2898981.1"/>
    <property type="molecule type" value="Genomic_DNA"/>
</dbReference>
<protein>
    <recommendedName>
        <fullName evidence="6">Ankyrin repeat domain 39</fullName>
    </recommendedName>
</protein>
<dbReference type="GO" id="GO:0031436">
    <property type="term" value="C:BRCA1-BARD1 complex"/>
    <property type="evidence" value="ECO:0007669"/>
    <property type="project" value="TreeGrafter"/>
</dbReference>
<dbReference type="SMART" id="SM00248">
    <property type="entry name" value="ANK"/>
    <property type="match status" value="4"/>
</dbReference>
<feature type="repeat" description="ANK" evidence="3">
    <location>
        <begin position="185"/>
        <end position="217"/>
    </location>
</feature>
<evidence type="ECO:0000256" key="1">
    <source>
        <dbReference type="ARBA" id="ARBA00022737"/>
    </source>
</evidence>